<sequence>MVLMYEDESHIRDYQALHATWSLKGKQKQVLTHGHHATVSLFGALNVMNGEFLCMEAAKCNEQWFQQFLEYILSQYPKKNIVMILDNARIHHAVILKPFLEKHRKRLTLLFLPPYSPNLNLCERIWKWMKESVIVNRFYATREEIRESIISFLEYIADMPENVLQRVARVHMSKA</sequence>
<dbReference type="EMBL" id="MQAD01000018">
    <property type="protein sequence ID" value="OOE02060.1"/>
    <property type="molecule type" value="Genomic_DNA"/>
</dbReference>
<reference evidence="3" key="1">
    <citation type="submission" date="2016-11" db="EMBL/GenBank/DDBJ databases">
        <title>Draft genome sequence of Anoxybacillus sp. strain 103 isolated from the Qarvajar hot spring in Nagorno-Karabach.</title>
        <authorList>
            <person name="Hovhannisyan P."/>
            <person name="Panosyan H."/>
            <person name="Birkeland N.-K."/>
        </authorList>
    </citation>
    <scope>NUCLEOTIDE SEQUENCE [LARGE SCALE GENOMIC DNA]</scope>
    <source>
        <strain evidence="3">103</strain>
    </source>
</reference>
<dbReference type="Gene3D" id="3.30.420.10">
    <property type="entry name" value="Ribonuclease H-like superfamily/Ribonuclease H"/>
    <property type="match status" value="1"/>
</dbReference>
<keyword evidence="3" id="KW-1185">Reference proteome</keyword>
<dbReference type="PANTHER" id="PTHR46564:SF1">
    <property type="entry name" value="TRANSPOSASE"/>
    <property type="match status" value="1"/>
</dbReference>
<dbReference type="InterPro" id="IPR012337">
    <property type="entry name" value="RNaseH-like_sf"/>
</dbReference>
<evidence type="ECO:0000259" key="1">
    <source>
        <dbReference type="Pfam" id="PF13358"/>
    </source>
</evidence>
<dbReference type="InterPro" id="IPR047655">
    <property type="entry name" value="Transpos_IS630-like"/>
</dbReference>
<evidence type="ECO:0000313" key="3">
    <source>
        <dbReference type="Proteomes" id="UP000188458"/>
    </source>
</evidence>
<protein>
    <submittedName>
        <fullName evidence="2">IS630 family transposase</fullName>
    </submittedName>
</protein>
<comment type="caution">
    <text evidence="2">The sequence shown here is derived from an EMBL/GenBank/DDBJ whole genome shotgun (WGS) entry which is preliminary data.</text>
</comment>
<dbReference type="Proteomes" id="UP000188458">
    <property type="component" value="Unassembled WGS sequence"/>
</dbReference>
<dbReference type="GO" id="GO:0003676">
    <property type="term" value="F:nucleic acid binding"/>
    <property type="evidence" value="ECO:0007669"/>
    <property type="project" value="InterPro"/>
</dbReference>
<proteinExistence type="predicted"/>
<dbReference type="InterPro" id="IPR038717">
    <property type="entry name" value="Tc1-like_DDE_dom"/>
</dbReference>
<name>A0A1V3FLF6_9BACL</name>
<evidence type="ECO:0000313" key="2">
    <source>
        <dbReference type="EMBL" id="OOE02060.1"/>
    </source>
</evidence>
<dbReference type="InterPro" id="IPR036397">
    <property type="entry name" value="RNaseH_sf"/>
</dbReference>
<dbReference type="SUPFAM" id="SSF53098">
    <property type="entry name" value="Ribonuclease H-like"/>
    <property type="match status" value="1"/>
</dbReference>
<organism evidence="2 3">
    <name type="scientific">Anoxybacillus kestanbolensis</name>
    <dbReference type="NCBI Taxonomy" id="227476"/>
    <lineage>
        <taxon>Bacteria</taxon>
        <taxon>Bacillati</taxon>
        <taxon>Bacillota</taxon>
        <taxon>Bacilli</taxon>
        <taxon>Bacillales</taxon>
        <taxon>Anoxybacillaceae</taxon>
        <taxon>Anoxybacillus</taxon>
    </lineage>
</organism>
<accession>A0A1V3FLF6</accession>
<dbReference type="PANTHER" id="PTHR46564">
    <property type="entry name" value="TRANSPOSASE"/>
    <property type="match status" value="1"/>
</dbReference>
<dbReference type="AlphaFoldDB" id="A0A1V3FLF6"/>
<dbReference type="Pfam" id="PF13358">
    <property type="entry name" value="DDE_3"/>
    <property type="match status" value="1"/>
</dbReference>
<gene>
    <name evidence="2" type="ORF">BO219_10155</name>
</gene>
<dbReference type="NCBIfam" id="NF033545">
    <property type="entry name" value="transpos_IS630"/>
    <property type="match status" value="1"/>
</dbReference>
<feature type="domain" description="Tc1-like transposase DDE" evidence="1">
    <location>
        <begin position="3"/>
        <end position="146"/>
    </location>
</feature>